<dbReference type="InterPro" id="IPR000719">
    <property type="entry name" value="Prot_kinase_dom"/>
</dbReference>
<dbReference type="AlphaFoldDB" id="A0A3P8PZM1"/>
<keyword evidence="22" id="KW-1185">Reference proteome</keyword>
<dbReference type="Proteomes" id="UP000265100">
    <property type="component" value="Chromosome 4"/>
</dbReference>
<evidence type="ECO:0000256" key="18">
    <source>
        <dbReference type="SAM" id="SignalP"/>
    </source>
</evidence>
<evidence type="ECO:0000256" key="3">
    <source>
        <dbReference type="ARBA" id="ARBA00022475"/>
    </source>
</evidence>
<comment type="similarity">
    <text evidence="16">Belongs to the adenylyl cyclase class-4/guanylyl cyclase family.</text>
</comment>
<dbReference type="InterPro" id="IPR018297">
    <property type="entry name" value="A/G_cyclase_CS"/>
</dbReference>
<evidence type="ECO:0000313" key="22">
    <source>
        <dbReference type="Proteomes" id="UP000265100"/>
    </source>
</evidence>
<dbReference type="Gene3D" id="1.10.510.10">
    <property type="entry name" value="Transferase(Phosphotransferase) domain 1"/>
    <property type="match status" value="1"/>
</dbReference>
<dbReference type="FunFam" id="1.10.510.10:FF:000364">
    <property type="entry name" value="Guanylate cyclase"/>
    <property type="match status" value="1"/>
</dbReference>
<keyword evidence="5 18" id="KW-0732">Signal</keyword>
<evidence type="ECO:0000256" key="14">
    <source>
        <dbReference type="ARBA" id="ARBA00023293"/>
    </source>
</evidence>
<feature type="chain" id="PRO_5017935435" description="Guanylate cyclase" evidence="18">
    <location>
        <begin position="25"/>
        <end position="1076"/>
    </location>
</feature>
<sequence>MKVSVIRMSSLLYLGVLTLAMVASDMIDDCLNSNRSYYMNIVLLEDNTYEWSMPLVKAAVEQAILADKQENDKYGLDFTLTANFNGFNTNLYKRQGCGSSTCEGLTILKKLNANGEVGCVMLGPSCTYATYQLVDENIGLRLTIPIISAGSFGLSCDYKPKLTRILPPARKICDFFLHFMNETLPFKEPWSRFYVYKKTNNASEDCFWYINALTAQTNKFMLGTNTEPIHGEEGLKKLFQSPKRHSNSEYIYFLKELVEILILRNYFPSFSPDYYLNTTSSAGMESVLVVTLPQRNYTSGSSFNETINDYVAGYHDGTLLFGKALRERMLSMQKYNGTDNGSLGDNPFGNISFYGMGGHYVLDEYGDRDVNFSIIYTSANTAKYKTLLLFDTSLNKTINYTQNPTLPWAGNKLPPDEPKMPDGKTHMNFLQNNLQNDLMLYSRQSSESSTLFMQNRKERCLQKKWSHIEPHLIGPLDEKEVSLKIDEDKRKDSIYFRQRGRYDKKPVIMKELKTTEGDFTEDQRIELNTLLRIDYYNLTKFYGTVKFEYGVYGVFELCQRGSLRYILSDRISYPDETFMDMEFKISVMYDIAKGMSYLHSSNIAVHGRLKSSNCVVDNRMVVKITDFGCNTMLNTGKDLWTAPEHLRKFGVSPKGDVYSYAIIAHEIVMRQAPFYTEYCTDVREKIYRLQHPIGHNVFRPDLNFEGVSDREIELYTLIKNCWEEDPELRPDFKRIELTLGNIFSNLHNQATETYMDNLIRRLQMYSRTLEKLVEERTALYKAERDRADRLNFMLLPGPVVRSLKETGSVEPELFEEVTIYFSDIVGFTTLCYYSTPMEVVDMLNEIYKNFDSILDHHDVYKVETIGDAYMVASGLPKRNGNRHALDIAHMALDILSFVGTFELEHLPGIPLWIRIGVHSGPCAAGVVGKKMPRYCLFGDTVNTASRMESTGLPLRIHVSQSTINILQRTDCKFEYEKRGETYLKGKGKMMTYWLTGVTGGSYNLPTPPSAENFQSLQKDLAEMIVLSLEKRGGDSFKKRKTLSTKIRRRETNSSAQSDSLPEYFHLAVTENPSTYL</sequence>
<dbReference type="PROSITE" id="PS50125">
    <property type="entry name" value="GUANYLATE_CYCLASE_2"/>
    <property type="match status" value="1"/>
</dbReference>
<dbReference type="PANTHER" id="PTHR11920">
    <property type="entry name" value="GUANYLYL CYCLASE"/>
    <property type="match status" value="1"/>
</dbReference>
<evidence type="ECO:0000256" key="8">
    <source>
        <dbReference type="ARBA" id="ARBA00022989"/>
    </source>
</evidence>
<evidence type="ECO:0000256" key="4">
    <source>
        <dbReference type="ARBA" id="ARBA00022692"/>
    </source>
</evidence>
<dbReference type="GO" id="GO:0007168">
    <property type="term" value="P:receptor guanylyl cyclase signaling pathway"/>
    <property type="evidence" value="ECO:0007669"/>
    <property type="project" value="TreeGrafter"/>
</dbReference>
<keyword evidence="12" id="KW-0325">Glycoprotein</keyword>
<dbReference type="InterPro" id="IPR001245">
    <property type="entry name" value="Ser-Thr/Tyr_kinase_cat_dom"/>
</dbReference>
<reference evidence="22" key="2">
    <citation type="submission" date="2023-03" db="EMBL/GenBank/DDBJ databases">
        <authorList>
            <consortium name="Wellcome Sanger Institute Data Sharing"/>
        </authorList>
    </citation>
    <scope>NUCLEOTIDE SEQUENCE [LARGE SCALE GENOMIC DNA]</scope>
</reference>
<keyword evidence="7" id="KW-0256">Endoplasmic reticulum</keyword>
<dbReference type="InterPro" id="IPR001054">
    <property type="entry name" value="A/G_cyclase"/>
</dbReference>
<dbReference type="InterPro" id="IPR011009">
    <property type="entry name" value="Kinase-like_dom_sf"/>
</dbReference>
<dbReference type="FunFam" id="3.40.50.2300:FF:000185">
    <property type="entry name" value="Guanylate cyclase"/>
    <property type="match status" value="1"/>
</dbReference>
<dbReference type="CDD" id="cd07302">
    <property type="entry name" value="CHD"/>
    <property type="match status" value="1"/>
</dbReference>
<evidence type="ECO:0000256" key="9">
    <source>
        <dbReference type="ARBA" id="ARBA00023134"/>
    </source>
</evidence>
<dbReference type="FunFam" id="3.30.70.1230:FF:000015">
    <property type="entry name" value="Guanylate cyclase"/>
    <property type="match status" value="1"/>
</dbReference>
<comment type="catalytic activity">
    <reaction evidence="15">
        <text>GTP = 3',5'-cyclic GMP + diphosphate</text>
        <dbReference type="Rhea" id="RHEA:13665"/>
        <dbReference type="ChEBI" id="CHEBI:33019"/>
        <dbReference type="ChEBI" id="CHEBI:37565"/>
        <dbReference type="ChEBI" id="CHEBI:57746"/>
        <dbReference type="EC" id="4.6.1.2"/>
    </reaction>
    <physiologicalReaction direction="left-to-right" evidence="15">
        <dbReference type="Rhea" id="RHEA:13666"/>
    </physiologicalReaction>
</comment>
<evidence type="ECO:0000256" key="7">
    <source>
        <dbReference type="ARBA" id="ARBA00022824"/>
    </source>
</evidence>
<dbReference type="Gene3D" id="3.30.70.1230">
    <property type="entry name" value="Nucleotide cyclase"/>
    <property type="match status" value="1"/>
</dbReference>
<keyword evidence="10" id="KW-0472">Membrane</keyword>
<evidence type="ECO:0000256" key="13">
    <source>
        <dbReference type="ARBA" id="ARBA00023239"/>
    </source>
</evidence>
<keyword evidence="9" id="KW-0342">GTP-binding</keyword>
<evidence type="ECO:0000256" key="11">
    <source>
        <dbReference type="ARBA" id="ARBA00023170"/>
    </source>
</evidence>
<accession>A0A3P8PZM1</accession>
<dbReference type="GO" id="GO:0005524">
    <property type="term" value="F:ATP binding"/>
    <property type="evidence" value="ECO:0007669"/>
    <property type="project" value="InterPro"/>
</dbReference>
<dbReference type="Ensembl" id="ENSACLT00000022991.2">
    <property type="protein sequence ID" value="ENSACLP00000022463.1"/>
    <property type="gene ID" value="ENSACLG00000014890.2"/>
</dbReference>
<organism evidence="21 22">
    <name type="scientific">Astatotilapia calliptera</name>
    <name type="common">Eastern happy</name>
    <name type="synonym">Chromis callipterus</name>
    <dbReference type="NCBI Taxonomy" id="8154"/>
    <lineage>
        <taxon>Eukaryota</taxon>
        <taxon>Metazoa</taxon>
        <taxon>Chordata</taxon>
        <taxon>Craniata</taxon>
        <taxon>Vertebrata</taxon>
        <taxon>Euteleostomi</taxon>
        <taxon>Actinopterygii</taxon>
        <taxon>Neopterygii</taxon>
        <taxon>Teleostei</taxon>
        <taxon>Neoteleostei</taxon>
        <taxon>Acanthomorphata</taxon>
        <taxon>Ovalentaria</taxon>
        <taxon>Cichlomorphae</taxon>
        <taxon>Cichliformes</taxon>
        <taxon>Cichlidae</taxon>
        <taxon>African cichlids</taxon>
        <taxon>Pseudocrenilabrinae</taxon>
        <taxon>Haplochromini</taxon>
        <taxon>Astatotilapia</taxon>
    </lineage>
</organism>
<feature type="signal peptide" evidence="18">
    <location>
        <begin position="1"/>
        <end position="24"/>
    </location>
</feature>
<dbReference type="Pfam" id="PF00211">
    <property type="entry name" value="Guanylate_cyc"/>
    <property type="match status" value="1"/>
</dbReference>
<reference evidence="21" key="4">
    <citation type="submission" date="2025-09" db="UniProtKB">
        <authorList>
            <consortium name="Ensembl"/>
        </authorList>
    </citation>
    <scope>IDENTIFICATION</scope>
</reference>
<keyword evidence="11" id="KW-0675">Receptor</keyword>
<evidence type="ECO:0000256" key="6">
    <source>
        <dbReference type="ARBA" id="ARBA00022741"/>
    </source>
</evidence>
<gene>
    <name evidence="21" type="primary">GUCY2C</name>
</gene>
<dbReference type="GO" id="GO:0005789">
    <property type="term" value="C:endoplasmic reticulum membrane"/>
    <property type="evidence" value="ECO:0007669"/>
    <property type="project" value="UniProtKB-SubCell"/>
</dbReference>
<evidence type="ECO:0000256" key="12">
    <source>
        <dbReference type="ARBA" id="ARBA00023180"/>
    </source>
</evidence>
<dbReference type="GO" id="GO:0004016">
    <property type="term" value="F:adenylate cyclase activity"/>
    <property type="evidence" value="ECO:0007669"/>
    <property type="project" value="TreeGrafter"/>
</dbReference>
<dbReference type="InterPro" id="IPR050401">
    <property type="entry name" value="Cyclic_nucleotide_synthase"/>
</dbReference>
<evidence type="ECO:0000256" key="1">
    <source>
        <dbReference type="ARBA" id="ARBA00004115"/>
    </source>
</evidence>
<keyword evidence="4" id="KW-0812">Transmembrane</keyword>
<dbReference type="Gene3D" id="3.40.50.2300">
    <property type="match status" value="2"/>
</dbReference>
<dbReference type="GO" id="GO:0001653">
    <property type="term" value="F:peptide receptor activity"/>
    <property type="evidence" value="ECO:0007669"/>
    <property type="project" value="TreeGrafter"/>
</dbReference>
<keyword evidence="13 16" id="KW-0456">Lyase</keyword>
<dbReference type="GeneTree" id="ENSGT00940000155955"/>
<feature type="domain" description="Guanylate cyclase" evidence="20">
    <location>
        <begin position="818"/>
        <end position="948"/>
    </location>
</feature>
<dbReference type="GO" id="GO:0035556">
    <property type="term" value="P:intracellular signal transduction"/>
    <property type="evidence" value="ECO:0007669"/>
    <property type="project" value="InterPro"/>
</dbReference>
<dbReference type="SUPFAM" id="SSF55073">
    <property type="entry name" value="Nucleotide cyclase"/>
    <property type="match status" value="1"/>
</dbReference>
<dbReference type="InterPro" id="IPR028082">
    <property type="entry name" value="Peripla_BP_I"/>
</dbReference>
<dbReference type="GO" id="GO:0004672">
    <property type="term" value="F:protein kinase activity"/>
    <property type="evidence" value="ECO:0007669"/>
    <property type="project" value="InterPro"/>
</dbReference>
<keyword evidence="8" id="KW-1133">Transmembrane helix</keyword>
<dbReference type="GO" id="GO:0004383">
    <property type="term" value="F:guanylate cyclase activity"/>
    <property type="evidence" value="ECO:0007669"/>
    <property type="project" value="UniProtKB-EC"/>
</dbReference>
<evidence type="ECO:0000313" key="21">
    <source>
        <dbReference type="Ensembl" id="ENSACLP00000022463.1"/>
    </source>
</evidence>
<proteinExistence type="inferred from homology"/>
<dbReference type="EC" id="4.6.1.2" evidence="17"/>
<reference evidence="21" key="3">
    <citation type="submission" date="2025-08" db="UniProtKB">
        <authorList>
            <consortium name="Ensembl"/>
        </authorList>
    </citation>
    <scope>IDENTIFICATION</scope>
</reference>
<dbReference type="GO" id="GO:0005886">
    <property type="term" value="C:plasma membrane"/>
    <property type="evidence" value="ECO:0007669"/>
    <property type="project" value="UniProtKB-SubCell"/>
</dbReference>
<keyword evidence="6" id="KW-0547">Nucleotide-binding</keyword>
<protein>
    <recommendedName>
        <fullName evidence="17">Guanylate cyclase</fullName>
        <ecNumber evidence="17">4.6.1.2</ecNumber>
    </recommendedName>
</protein>
<dbReference type="SUPFAM" id="SSF56112">
    <property type="entry name" value="Protein kinase-like (PK-like)"/>
    <property type="match status" value="1"/>
</dbReference>
<evidence type="ECO:0000259" key="19">
    <source>
        <dbReference type="PROSITE" id="PS50011"/>
    </source>
</evidence>
<reference evidence="21 22" key="1">
    <citation type="submission" date="2018-05" db="EMBL/GenBank/DDBJ databases">
        <authorList>
            <person name="Datahose"/>
        </authorList>
    </citation>
    <scope>NUCLEOTIDE SEQUENCE</scope>
</reference>
<dbReference type="Pfam" id="PF07714">
    <property type="entry name" value="PK_Tyr_Ser-Thr"/>
    <property type="match status" value="1"/>
</dbReference>
<evidence type="ECO:0000259" key="20">
    <source>
        <dbReference type="PROSITE" id="PS50125"/>
    </source>
</evidence>
<keyword evidence="14 17" id="KW-0141">cGMP biosynthesis</keyword>
<evidence type="ECO:0000256" key="15">
    <source>
        <dbReference type="ARBA" id="ARBA00036920"/>
    </source>
</evidence>
<dbReference type="InterPro" id="IPR029787">
    <property type="entry name" value="Nucleotide_cyclase"/>
</dbReference>
<dbReference type="PROSITE" id="PS00452">
    <property type="entry name" value="GUANYLATE_CYCLASE_1"/>
    <property type="match status" value="1"/>
</dbReference>
<evidence type="ECO:0000256" key="10">
    <source>
        <dbReference type="ARBA" id="ARBA00023136"/>
    </source>
</evidence>
<feature type="domain" description="Protein kinase" evidence="19">
    <location>
        <begin position="467"/>
        <end position="744"/>
    </location>
</feature>
<evidence type="ECO:0000256" key="17">
    <source>
        <dbReference type="RuleBase" id="RU003431"/>
    </source>
</evidence>
<evidence type="ECO:0000256" key="2">
    <source>
        <dbReference type="ARBA" id="ARBA00004251"/>
    </source>
</evidence>
<dbReference type="PANTHER" id="PTHR11920:SF347">
    <property type="entry name" value="GUANYLYL CYCLASE C"/>
    <property type="match status" value="1"/>
</dbReference>
<evidence type="ECO:0000256" key="5">
    <source>
        <dbReference type="ARBA" id="ARBA00022729"/>
    </source>
</evidence>
<dbReference type="PROSITE" id="PS50011">
    <property type="entry name" value="PROTEIN_KINASE_DOM"/>
    <property type="match status" value="1"/>
</dbReference>
<evidence type="ECO:0000256" key="16">
    <source>
        <dbReference type="RuleBase" id="RU000405"/>
    </source>
</evidence>
<dbReference type="GO" id="GO:0005525">
    <property type="term" value="F:GTP binding"/>
    <property type="evidence" value="ECO:0007669"/>
    <property type="project" value="UniProtKB-KW"/>
</dbReference>
<comment type="subcellular location">
    <subcellularLocation>
        <location evidence="2">Cell membrane</location>
        <topology evidence="2">Single-pass type I membrane protein</topology>
    </subcellularLocation>
    <subcellularLocation>
        <location evidence="1">Endoplasmic reticulum membrane</location>
        <topology evidence="1">Single-pass type I membrane protein</topology>
    </subcellularLocation>
</comment>
<name>A0A3P8PZM1_ASTCA</name>
<dbReference type="SMART" id="SM00044">
    <property type="entry name" value="CYCc"/>
    <property type="match status" value="1"/>
</dbReference>
<keyword evidence="3" id="KW-1003">Cell membrane</keyword>
<dbReference type="SUPFAM" id="SSF53822">
    <property type="entry name" value="Periplasmic binding protein-like I"/>
    <property type="match status" value="1"/>
</dbReference>